<dbReference type="EMBL" id="JACJPW010000119">
    <property type="protein sequence ID" value="MBD2185400.1"/>
    <property type="molecule type" value="Genomic_DNA"/>
</dbReference>
<dbReference type="PROSITE" id="PS50293">
    <property type="entry name" value="TPR_REGION"/>
    <property type="match status" value="6"/>
</dbReference>
<sequence>MYPRLKYLTLATLIPIFSLIYCLQLVGISLAKSSHLVLAQGTDGVNLSPQDRKTQADRLLQIGIQQFYSSQFREALQTFEQVRTIYIEINDKTGIASALNNIGEVYNELGQPDKAMEVLQQALSIRTQLSDKAGVGETLNNLGILYRDTSQYGKALEMLQQALAIRREVGDRIGEGRTLFNMGVVHRRLSRYPQALEFYQQALEIAKATGDRINEGRLLNGMGYVYNNLGQYTQALEFYQLALAIRKSIGDRSGEAATLGNIGIVYDYLGQYHKAIEFYQQALSLSKTIGKIVSAGNILSNIGGVYYSLGQYPQALDSYQQALAIIQKTGDKFVEAATLNNIGLTYNRLGKYSQALAFYQQALAIRKSIGDRAGESNTLGNMGVVYDTQGQYAKALELFEQALAIRKSIGDRAGEGGTLNSIGSIYKSLGQYPQALDTYQQALAIQKEVGDRPGERITLSNIAKLLETQNKPELAISFYKQSVNVTEAIRKDLEKLSREQQQSYTTTVADTYRSLADLLLKQNRVLEAQQALDLLKLQELDNYLHNVRGNEQTSQGVDLLPQEQKVQENYAAIQNKAIELGKELAQLQKIPEANRTPAQQQRIVELVQIQQQIRAEFNNFINNPAVVALTQQLSQSTGGESINLRSLNKLQAQLKQLQRKAVLLYPLILEDRLELVVVTSYSPPIKRTVNAKRQDINKLILELRTALTQPNSDAKTPAGKLYDLLIKPIEKDLRQAEAEAIIYAPDGQLRYLPIAALYDRKQWLVQRFAINNITAASLTEFNSKPPSPPRILAAAFTQGTYNVTVGNRQLTFAGLPFAGKEVENLAASIPSTTKLLDNAFNPQTTIPRLNDYNIIHLATHAAFVTGQPEDSFILFGDGSRVTLRDVESWSLPNVELVVLSACETGVGGQLGNGEEILGFGYQMQLTGARAAIASLWSVSDGGTQALMDAFYTAIQKGNITKAEALQQAQIALITGDFTALGEQRGIAVQARARSSLPPQVSDRLSHPFYWSPFILIGNGL</sequence>
<reference evidence="3" key="1">
    <citation type="journal article" date="2015" name="ISME J.">
        <title>Draft Genome Sequence of Streptomyces incarnatus NRRL8089, which Produces the Nucleoside Antibiotic Sinefungin.</title>
        <authorList>
            <person name="Oshima K."/>
            <person name="Hattori M."/>
            <person name="Shimizu H."/>
            <person name="Fukuda K."/>
            <person name="Nemoto M."/>
            <person name="Inagaki K."/>
            <person name="Tamura T."/>
        </authorList>
    </citation>
    <scope>NUCLEOTIDE SEQUENCE</scope>
    <source>
        <strain evidence="3">FACHB-1375</strain>
    </source>
</reference>
<dbReference type="InterPro" id="IPR019734">
    <property type="entry name" value="TPR_rpt"/>
</dbReference>
<dbReference type="PANTHER" id="PTHR10098">
    <property type="entry name" value="RAPSYN-RELATED"/>
    <property type="match status" value="1"/>
</dbReference>
<feature type="repeat" description="TPR" evidence="1">
    <location>
        <begin position="96"/>
        <end position="129"/>
    </location>
</feature>
<feature type="repeat" description="TPR" evidence="1">
    <location>
        <begin position="416"/>
        <end position="449"/>
    </location>
</feature>
<evidence type="ECO:0000259" key="2">
    <source>
        <dbReference type="Pfam" id="PF12770"/>
    </source>
</evidence>
<dbReference type="Gene3D" id="1.25.40.10">
    <property type="entry name" value="Tetratricopeptide repeat domain"/>
    <property type="match status" value="2"/>
</dbReference>
<evidence type="ECO:0000256" key="1">
    <source>
        <dbReference type="PROSITE-ProRule" id="PRU00339"/>
    </source>
</evidence>
<gene>
    <name evidence="3" type="ORF">H6G03_30720</name>
</gene>
<dbReference type="Pfam" id="PF13374">
    <property type="entry name" value="TPR_10"/>
    <property type="match status" value="1"/>
</dbReference>
<evidence type="ECO:0000313" key="4">
    <source>
        <dbReference type="Proteomes" id="UP000641646"/>
    </source>
</evidence>
<feature type="repeat" description="TPR" evidence="1">
    <location>
        <begin position="136"/>
        <end position="169"/>
    </location>
</feature>
<feature type="domain" description="CHAT" evidence="2">
    <location>
        <begin position="717"/>
        <end position="1018"/>
    </location>
</feature>
<dbReference type="RefSeq" id="WP_190473666.1">
    <property type="nucleotide sequence ID" value="NZ_JACJPW010000119.1"/>
</dbReference>
<reference evidence="3" key="2">
    <citation type="submission" date="2020-08" db="EMBL/GenBank/DDBJ databases">
        <authorList>
            <person name="Chen M."/>
            <person name="Teng W."/>
            <person name="Zhao L."/>
            <person name="Hu C."/>
            <person name="Zhou Y."/>
            <person name="Han B."/>
            <person name="Song L."/>
            <person name="Shu W."/>
        </authorList>
    </citation>
    <scope>NUCLEOTIDE SEQUENCE</scope>
    <source>
        <strain evidence="3">FACHB-1375</strain>
    </source>
</reference>
<keyword evidence="1" id="KW-0802">TPR repeat</keyword>
<feature type="repeat" description="TPR" evidence="1">
    <location>
        <begin position="336"/>
        <end position="369"/>
    </location>
</feature>
<feature type="repeat" description="TPR" evidence="1">
    <location>
        <begin position="376"/>
        <end position="409"/>
    </location>
</feature>
<dbReference type="Proteomes" id="UP000641646">
    <property type="component" value="Unassembled WGS sequence"/>
</dbReference>
<feature type="repeat" description="TPR" evidence="1">
    <location>
        <begin position="296"/>
        <end position="329"/>
    </location>
</feature>
<keyword evidence="4" id="KW-1185">Reference proteome</keyword>
<proteinExistence type="predicted"/>
<dbReference type="Pfam" id="PF12770">
    <property type="entry name" value="CHAT"/>
    <property type="match status" value="1"/>
</dbReference>
<feature type="repeat" description="TPR" evidence="1">
    <location>
        <begin position="256"/>
        <end position="289"/>
    </location>
</feature>
<dbReference type="Pfam" id="PF13424">
    <property type="entry name" value="TPR_12"/>
    <property type="match status" value="5"/>
</dbReference>
<dbReference type="InterPro" id="IPR024983">
    <property type="entry name" value="CHAT_dom"/>
</dbReference>
<comment type="caution">
    <text evidence="3">The sequence shown here is derived from an EMBL/GenBank/DDBJ whole genome shotgun (WGS) entry which is preliminary data.</text>
</comment>
<name>A0A926VKB7_9CYAN</name>
<organism evidence="3 4">
    <name type="scientific">Aerosakkonema funiforme FACHB-1375</name>
    <dbReference type="NCBI Taxonomy" id="2949571"/>
    <lineage>
        <taxon>Bacteria</taxon>
        <taxon>Bacillati</taxon>
        <taxon>Cyanobacteriota</taxon>
        <taxon>Cyanophyceae</taxon>
        <taxon>Oscillatoriophycideae</taxon>
        <taxon>Aerosakkonematales</taxon>
        <taxon>Aerosakkonemataceae</taxon>
        <taxon>Aerosakkonema</taxon>
    </lineage>
</organism>
<feature type="repeat" description="TPR" evidence="1">
    <location>
        <begin position="176"/>
        <end position="209"/>
    </location>
</feature>
<dbReference type="SUPFAM" id="SSF48452">
    <property type="entry name" value="TPR-like"/>
    <property type="match status" value="3"/>
</dbReference>
<dbReference type="InterPro" id="IPR011990">
    <property type="entry name" value="TPR-like_helical_dom_sf"/>
</dbReference>
<dbReference type="AlphaFoldDB" id="A0A926VKB7"/>
<dbReference type="SMART" id="SM00028">
    <property type="entry name" value="TPR"/>
    <property type="match status" value="11"/>
</dbReference>
<feature type="repeat" description="TPR" evidence="1">
    <location>
        <begin position="216"/>
        <end position="249"/>
    </location>
</feature>
<evidence type="ECO:0000313" key="3">
    <source>
        <dbReference type="EMBL" id="MBD2185400.1"/>
    </source>
</evidence>
<dbReference type="PROSITE" id="PS50005">
    <property type="entry name" value="TPR"/>
    <property type="match status" value="9"/>
</dbReference>
<accession>A0A926VKB7</accession>
<protein>
    <submittedName>
        <fullName evidence="3">Tetratricopeptide repeat protein</fullName>
    </submittedName>
</protein>
<dbReference type="PANTHER" id="PTHR10098:SF108">
    <property type="entry name" value="TETRATRICOPEPTIDE REPEAT PROTEIN 28"/>
    <property type="match status" value="1"/>
</dbReference>